<dbReference type="PROSITE" id="PS51257">
    <property type="entry name" value="PROKAR_LIPOPROTEIN"/>
    <property type="match status" value="1"/>
</dbReference>
<protein>
    <submittedName>
        <fullName evidence="2">Uncharacterized protein</fullName>
    </submittedName>
</protein>
<keyword evidence="3" id="KW-1185">Reference proteome</keyword>
<keyword evidence="1" id="KW-0732">Signal</keyword>
<evidence type="ECO:0000313" key="3">
    <source>
        <dbReference type="Proteomes" id="UP000447434"/>
    </source>
</evidence>
<evidence type="ECO:0000313" key="2">
    <source>
        <dbReference type="EMBL" id="KAE9594949.1"/>
    </source>
</evidence>
<gene>
    <name evidence="2" type="ORF">Lalb_Chr18g0059211</name>
</gene>
<dbReference type="Proteomes" id="UP000447434">
    <property type="component" value="Chromosome 18"/>
</dbReference>
<dbReference type="EMBL" id="WOCE01000018">
    <property type="protein sequence ID" value="KAE9594949.1"/>
    <property type="molecule type" value="Genomic_DNA"/>
</dbReference>
<feature type="chain" id="PRO_5025466318" evidence="1">
    <location>
        <begin position="26"/>
        <end position="62"/>
    </location>
</feature>
<name>A0A6A4P5L7_LUPAL</name>
<feature type="signal peptide" evidence="1">
    <location>
        <begin position="1"/>
        <end position="25"/>
    </location>
</feature>
<comment type="caution">
    <text evidence="2">The sequence shown here is derived from an EMBL/GenBank/DDBJ whole genome shotgun (WGS) entry which is preliminary data.</text>
</comment>
<dbReference type="AlphaFoldDB" id="A0A6A4P5L7"/>
<proteinExistence type="predicted"/>
<reference evidence="3" key="1">
    <citation type="journal article" date="2020" name="Nat. Commun.">
        <title>Genome sequence of the cluster root forming white lupin.</title>
        <authorList>
            <person name="Hufnagel B."/>
            <person name="Marques A."/>
            <person name="Soriano A."/>
            <person name="Marques L."/>
            <person name="Divol F."/>
            <person name="Doumas P."/>
            <person name="Sallet E."/>
            <person name="Mancinotti D."/>
            <person name="Carrere S."/>
            <person name="Marande W."/>
            <person name="Arribat S."/>
            <person name="Keller J."/>
            <person name="Huneau C."/>
            <person name="Blein T."/>
            <person name="Aime D."/>
            <person name="Laguerre M."/>
            <person name="Taylor J."/>
            <person name="Schubert V."/>
            <person name="Nelson M."/>
            <person name="Geu-Flores F."/>
            <person name="Crespi M."/>
            <person name="Gallardo-Guerrero K."/>
            <person name="Delaux P.-M."/>
            <person name="Salse J."/>
            <person name="Berges H."/>
            <person name="Guyot R."/>
            <person name="Gouzy J."/>
            <person name="Peret B."/>
        </authorList>
    </citation>
    <scope>NUCLEOTIDE SEQUENCE [LARGE SCALE GENOMIC DNA]</scope>
    <source>
        <strain evidence="3">cv. Amiga</strain>
    </source>
</reference>
<evidence type="ECO:0000256" key="1">
    <source>
        <dbReference type="SAM" id="SignalP"/>
    </source>
</evidence>
<sequence length="62" mass="7270">MKMKKLWFWLCVIVVFIFSLCSCEARPLSNHAGLRIWLLEIKERTPPMLVRLSPAGPDPRHH</sequence>
<organism evidence="2 3">
    <name type="scientific">Lupinus albus</name>
    <name type="common">White lupine</name>
    <name type="synonym">Lupinus termis</name>
    <dbReference type="NCBI Taxonomy" id="3870"/>
    <lineage>
        <taxon>Eukaryota</taxon>
        <taxon>Viridiplantae</taxon>
        <taxon>Streptophyta</taxon>
        <taxon>Embryophyta</taxon>
        <taxon>Tracheophyta</taxon>
        <taxon>Spermatophyta</taxon>
        <taxon>Magnoliopsida</taxon>
        <taxon>eudicotyledons</taxon>
        <taxon>Gunneridae</taxon>
        <taxon>Pentapetalae</taxon>
        <taxon>rosids</taxon>
        <taxon>fabids</taxon>
        <taxon>Fabales</taxon>
        <taxon>Fabaceae</taxon>
        <taxon>Papilionoideae</taxon>
        <taxon>50 kb inversion clade</taxon>
        <taxon>genistoids sensu lato</taxon>
        <taxon>core genistoids</taxon>
        <taxon>Genisteae</taxon>
        <taxon>Lupinus</taxon>
    </lineage>
</organism>
<dbReference type="OrthoDB" id="1413556at2759"/>
<accession>A0A6A4P5L7</accession>